<comment type="caution">
    <text evidence="3">The sequence shown here is derived from an EMBL/GenBank/DDBJ whole genome shotgun (WGS) entry which is preliminary data.</text>
</comment>
<organism evidence="3 4">
    <name type="scientific">Undibacterium luofuense</name>
    <dbReference type="NCBI Taxonomy" id="2828733"/>
    <lineage>
        <taxon>Bacteria</taxon>
        <taxon>Pseudomonadati</taxon>
        <taxon>Pseudomonadota</taxon>
        <taxon>Betaproteobacteria</taxon>
        <taxon>Burkholderiales</taxon>
        <taxon>Oxalobacteraceae</taxon>
        <taxon>Undibacterium</taxon>
    </lineage>
</organism>
<evidence type="ECO:0000256" key="1">
    <source>
        <dbReference type="ARBA" id="ARBA00012528"/>
    </source>
</evidence>
<dbReference type="SUPFAM" id="SSF55781">
    <property type="entry name" value="GAF domain-like"/>
    <property type="match status" value="1"/>
</dbReference>
<dbReference type="PANTHER" id="PTHR45138:SF24">
    <property type="entry name" value="DIGUANYLATE CYCLASE DGCC-RELATED"/>
    <property type="match status" value="1"/>
</dbReference>
<dbReference type="InterPro" id="IPR029787">
    <property type="entry name" value="Nucleotide_cyclase"/>
</dbReference>
<dbReference type="SMART" id="SM00267">
    <property type="entry name" value="GGDEF"/>
    <property type="match status" value="1"/>
</dbReference>
<reference evidence="3" key="1">
    <citation type="submission" date="2021-04" db="EMBL/GenBank/DDBJ databases">
        <title>novel species isolated from subtropical streams in China.</title>
        <authorList>
            <person name="Lu H."/>
        </authorList>
    </citation>
    <scope>NUCLEOTIDE SEQUENCE</scope>
    <source>
        <strain evidence="3">LFS511W</strain>
    </source>
</reference>
<evidence type="ECO:0000259" key="2">
    <source>
        <dbReference type="PROSITE" id="PS50887"/>
    </source>
</evidence>
<evidence type="ECO:0000313" key="3">
    <source>
        <dbReference type="EMBL" id="MBR7784035.1"/>
    </source>
</evidence>
<gene>
    <name evidence="3" type="ORF">KDM89_17960</name>
</gene>
<dbReference type="RefSeq" id="WP_212689305.1">
    <property type="nucleotide sequence ID" value="NZ_CAXBSD010000263.1"/>
</dbReference>
<dbReference type="InterPro" id="IPR050469">
    <property type="entry name" value="Diguanylate_Cyclase"/>
</dbReference>
<dbReference type="InterPro" id="IPR043128">
    <property type="entry name" value="Rev_trsase/Diguanyl_cyclase"/>
</dbReference>
<dbReference type="PANTHER" id="PTHR45138">
    <property type="entry name" value="REGULATORY COMPONENTS OF SENSORY TRANSDUCTION SYSTEM"/>
    <property type="match status" value="1"/>
</dbReference>
<dbReference type="Pfam" id="PF00990">
    <property type="entry name" value="GGDEF"/>
    <property type="match status" value="1"/>
</dbReference>
<evidence type="ECO:0000313" key="4">
    <source>
        <dbReference type="Proteomes" id="UP000680067"/>
    </source>
</evidence>
<feature type="domain" description="GGDEF" evidence="2">
    <location>
        <begin position="208"/>
        <end position="342"/>
    </location>
</feature>
<dbReference type="Proteomes" id="UP000680067">
    <property type="component" value="Unassembled WGS sequence"/>
</dbReference>
<sequence length="346" mass="38275">MSSGVSSFQLTSGAPANTAIERLSAEKPEARIARFERLGLQLFSVANCFITFGRLAGRGGSHEHPISEMEAVFSDYFPLTDDVVLIEDLTQDTEMAQLPYVAGAPFIRFYASYPVHDMHGKLVACIRLIDYQPRKLDSTTHLLLADMAVLIQHELALTTLCQQQHELLKQNRYLKREAMIDPLLGTWNKGAIIRSLGLELERCRKAEKPLSLMFVFPDQIELLRRDHGVSGADQILIRMVSRIRSCIRPFDALGRFGEDQFLIVLPGASHLVSFAVAERIRLAVMMHPEPVNQVPTKLTVCTGTVSTDAFPDADPEALVGLAERALLSAKRAGNNSVVQAEPGQPT</sequence>
<dbReference type="CDD" id="cd01949">
    <property type="entry name" value="GGDEF"/>
    <property type="match status" value="1"/>
</dbReference>
<accession>A0A941DQ78</accession>
<dbReference type="InterPro" id="IPR000160">
    <property type="entry name" value="GGDEF_dom"/>
</dbReference>
<dbReference type="EMBL" id="JAGSPN010000017">
    <property type="protein sequence ID" value="MBR7784035.1"/>
    <property type="molecule type" value="Genomic_DNA"/>
</dbReference>
<dbReference type="GO" id="GO:0005886">
    <property type="term" value="C:plasma membrane"/>
    <property type="evidence" value="ECO:0007669"/>
    <property type="project" value="TreeGrafter"/>
</dbReference>
<dbReference type="EC" id="2.7.7.65" evidence="1"/>
<dbReference type="AlphaFoldDB" id="A0A941DQ78"/>
<keyword evidence="4" id="KW-1185">Reference proteome</keyword>
<proteinExistence type="predicted"/>
<protein>
    <recommendedName>
        <fullName evidence="1">diguanylate cyclase</fullName>
        <ecNumber evidence="1">2.7.7.65</ecNumber>
    </recommendedName>
</protein>
<dbReference type="NCBIfam" id="TIGR00254">
    <property type="entry name" value="GGDEF"/>
    <property type="match status" value="1"/>
</dbReference>
<dbReference type="PROSITE" id="PS50887">
    <property type="entry name" value="GGDEF"/>
    <property type="match status" value="1"/>
</dbReference>
<dbReference type="Gene3D" id="3.30.70.270">
    <property type="match status" value="1"/>
</dbReference>
<dbReference type="GO" id="GO:1902201">
    <property type="term" value="P:negative regulation of bacterial-type flagellum-dependent cell motility"/>
    <property type="evidence" value="ECO:0007669"/>
    <property type="project" value="TreeGrafter"/>
</dbReference>
<name>A0A941DQ78_9BURK</name>
<dbReference type="GO" id="GO:0043709">
    <property type="term" value="P:cell adhesion involved in single-species biofilm formation"/>
    <property type="evidence" value="ECO:0007669"/>
    <property type="project" value="TreeGrafter"/>
</dbReference>
<dbReference type="GO" id="GO:0052621">
    <property type="term" value="F:diguanylate cyclase activity"/>
    <property type="evidence" value="ECO:0007669"/>
    <property type="project" value="UniProtKB-EC"/>
</dbReference>
<dbReference type="SUPFAM" id="SSF55073">
    <property type="entry name" value="Nucleotide cyclase"/>
    <property type="match status" value="1"/>
</dbReference>